<evidence type="ECO:0000256" key="1">
    <source>
        <dbReference type="ARBA" id="ARBA00022741"/>
    </source>
</evidence>
<dbReference type="InterPro" id="IPR014721">
    <property type="entry name" value="Ribsml_uS5_D2-typ_fold_subgr"/>
</dbReference>
<dbReference type="InterPro" id="IPR035649">
    <property type="entry name" value="EFG_V"/>
</dbReference>
<accession>A0ABN1XN25</accession>
<dbReference type="SUPFAM" id="SSF50447">
    <property type="entry name" value="Translation proteins"/>
    <property type="match status" value="1"/>
</dbReference>
<sequence>MPDRSTARAGQAPAVAGPGDLRNVVLIGCAGVGKTTLAESLAHAAGAVGRPGKVADGTTVSDHEPIEHQQQRSVQLSVLPLEWRGTKINLIDPPGHPDFAADLRAALHAADAAVFVVSATDPVTAPTRALWRECAAENIPRAIAVAKLDIARGSLDDILTACHDAFGLGPDTLRPLFLPVHHDGRPDGSVDLLTGHTYGQADPLPDTAPARESLVEAIAGQDDTLMEQYLTGDTPDTDSLEAGMRREVLACALHPAVPTSEHGLGATELLDLITTTFPTPAERTRPAPDCDPDGPLAAQVVRVTGDAYVGRVSLLRLYAGTLRPDTRIRLTGPGHPADQDAEERVTGLTSPFGKLQRPVPHAVAGDLVCAAKLTTARAGDTVQEPGHSAELDTWTLPEPLLPVAVEAHSKADDDKLSQALSRLAAEDPALRLEQNPDTHQLVLWCTGEAHAEAVLERLRNRHGVHVDTVEHKVALRETFGTAAAGHGRLVKQSGGHGQYAICDLEVEPLPAGSGFEFQEHVVGGAVPKHFIPSVEKGVRAQLAKGVATGHPLVDIRVTLTDGKAHSVDSSDSAFQNAAALALRDAAEHAVIRLLEPVAAVGVLLPDDYLGAVLGDLSARRGRVLGTETGGPGLILLRAEVPELELARYAVDLRSLTHGTAEFTRAHLRHEPMPAALAARFTDRDG</sequence>
<dbReference type="EMBL" id="BAAAKJ010000029">
    <property type="protein sequence ID" value="GAA1384927.1"/>
    <property type="molecule type" value="Genomic_DNA"/>
</dbReference>
<dbReference type="InterPro" id="IPR009022">
    <property type="entry name" value="EFG_III"/>
</dbReference>
<organism evidence="4 5">
    <name type="scientific">Kitasatospora putterlickiae</name>
    <dbReference type="NCBI Taxonomy" id="221725"/>
    <lineage>
        <taxon>Bacteria</taxon>
        <taxon>Bacillati</taxon>
        <taxon>Actinomycetota</taxon>
        <taxon>Actinomycetes</taxon>
        <taxon>Kitasatosporales</taxon>
        <taxon>Streptomycetaceae</taxon>
        <taxon>Kitasatospora</taxon>
    </lineage>
</organism>
<dbReference type="NCBIfam" id="NF009381">
    <property type="entry name" value="PRK12740.1-5"/>
    <property type="match status" value="1"/>
</dbReference>
<feature type="domain" description="Tr-type G" evidence="3">
    <location>
        <begin position="19"/>
        <end position="281"/>
    </location>
</feature>
<dbReference type="InterPro" id="IPR047872">
    <property type="entry name" value="EFG_IV"/>
</dbReference>
<dbReference type="NCBIfam" id="TIGR00231">
    <property type="entry name" value="small_GTP"/>
    <property type="match status" value="1"/>
</dbReference>
<dbReference type="Proteomes" id="UP001499863">
    <property type="component" value="Unassembled WGS sequence"/>
</dbReference>
<dbReference type="Pfam" id="PF03764">
    <property type="entry name" value="EFG_IV"/>
    <property type="match status" value="1"/>
</dbReference>
<dbReference type="InterPro" id="IPR027417">
    <property type="entry name" value="P-loop_NTPase"/>
</dbReference>
<dbReference type="InterPro" id="IPR009000">
    <property type="entry name" value="Transl_B-barrel_sf"/>
</dbReference>
<keyword evidence="2" id="KW-0342">GTP-binding</keyword>
<keyword evidence="1" id="KW-0547">Nucleotide-binding</keyword>
<dbReference type="Pfam" id="PF00679">
    <property type="entry name" value="EFG_C"/>
    <property type="match status" value="1"/>
</dbReference>
<dbReference type="CDD" id="cd03713">
    <property type="entry name" value="EFG_mtEFG_C"/>
    <property type="match status" value="1"/>
</dbReference>
<dbReference type="InterPro" id="IPR000640">
    <property type="entry name" value="EFG_V-like"/>
</dbReference>
<dbReference type="PROSITE" id="PS51722">
    <property type="entry name" value="G_TR_2"/>
    <property type="match status" value="1"/>
</dbReference>
<dbReference type="Pfam" id="PF14492">
    <property type="entry name" value="EFG_III"/>
    <property type="match status" value="1"/>
</dbReference>
<dbReference type="InterPro" id="IPR005225">
    <property type="entry name" value="Small_GTP-bd"/>
</dbReference>
<dbReference type="SMART" id="SM00889">
    <property type="entry name" value="EFG_IV"/>
    <property type="match status" value="1"/>
</dbReference>
<evidence type="ECO:0000313" key="4">
    <source>
        <dbReference type="EMBL" id="GAA1384927.1"/>
    </source>
</evidence>
<dbReference type="Gene3D" id="3.40.50.300">
    <property type="entry name" value="P-loop containing nucleotide triphosphate hydrolases"/>
    <property type="match status" value="1"/>
</dbReference>
<evidence type="ECO:0000313" key="5">
    <source>
        <dbReference type="Proteomes" id="UP001499863"/>
    </source>
</evidence>
<gene>
    <name evidence="4" type="ORF">GCM10009639_06950</name>
</gene>
<dbReference type="InterPro" id="IPR035647">
    <property type="entry name" value="EFG_III/V"/>
</dbReference>
<dbReference type="Gene3D" id="3.30.70.240">
    <property type="match status" value="1"/>
</dbReference>
<evidence type="ECO:0000259" key="3">
    <source>
        <dbReference type="PROSITE" id="PS51722"/>
    </source>
</evidence>
<dbReference type="Gene3D" id="2.40.30.10">
    <property type="entry name" value="Translation factors"/>
    <property type="match status" value="1"/>
</dbReference>
<protein>
    <submittedName>
        <fullName evidence="4">Elongation factor G-like protein EF-G2</fullName>
    </submittedName>
</protein>
<dbReference type="CDD" id="cd01434">
    <property type="entry name" value="EFG_mtEFG1_IV"/>
    <property type="match status" value="1"/>
</dbReference>
<dbReference type="NCBIfam" id="NF009377">
    <property type="entry name" value="PRK12740.1-1"/>
    <property type="match status" value="1"/>
</dbReference>
<dbReference type="InterPro" id="IPR020568">
    <property type="entry name" value="Ribosomal_Su5_D2-typ_SF"/>
</dbReference>
<dbReference type="Gene3D" id="3.30.230.10">
    <property type="match status" value="1"/>
</dbReference>
<dbReference type="Pfam" id="PF03144">
    <property type="entry name" value="GTP_EFTU_D2"/>
    <property type="match status" value="1"/>
</dbReference>
<name>A0ABN1XN25_9ACTN</name>
<proteinExistence type="predicted"/>
<dbReference type="SUPFAM" id="SSF54980">
    <property type="entry name" value="EF-G C-terminal domain-like"/>
    <property type="match status" value="2"/>
</dbReference>
<dbReference type="RefSeq" id="WP_344325492.1">
    <property type="nucleotide sequence ID" value="NZ_BAAAKJ010000029.1"/>
</dbReference>
<dbReference type="PANTHER" id="PTHR43261:SF6">
    <property type="entry name" value="ELONGATION FACTOR G-LIKE PROTEIN"/>
    <property type="match status" value="1"/>
</dbReference>
<reference evidence="4 5" key="1">
    <citation type="journal article" date="2019" name="Int. J. Syst. Evol. Microbiol.">
        <title>The Global Catalogue of Microorganisms (GCM) 10K type strain sequencing project: providing services to taxonomists for standard genome sequencing and annotation.</title>
        <authorList>
            <consortium name="The Broad Institute Genomics Platform"/>
            <consortium name="The Broad Institute Genome Sequencing Center for Infectious Disease"/>
            <person name="Wu L."/>
            <person name="Ma J."/>
        </authorList>
    </citation>
    <scope>NUCLEOTIDE SEQUENCE [LARGE SCALE GENOMIC DNA]</scope>
    <source>
        <strain evidence="4 5">JCM 12393</strain>
    </source>
</reference>
<dbReference type="Pfam" id="PF00009">
    <property type="entry name" value="GTP_EFTU"/>
    <property type="match status" value="1"/>
</dbReference>
<dbReference type="InterPro" id="IPR004161">
    <property type="entry name" value="EFTu-like_2"/>
</dbReference>
<dbReference type="Gene3D" id="3.30.70.870">
    <property type="entry name" value="Elongation Factor G (Translational Gtpase), domain 3"/>
    <property type="match status" value="1"/>
</dbReference>
<dbReference type="CDD" id="cd16262">
    <property type="entry name" value="EFG_III"/>
    <property type="match status" value="1"/>
</dbReference>
<dbReference type="InterPro" id="IPR041095">
    <property type="entry name" value="EFG_II"/>
</dbReference>
<evidence type="ECO:0000256" key="2">
    <source>
        <dbReference type="ARBA" id="ARBA00023134"/>
    </source>
</evidence>
<dbReference type="InterPro" id="IPR000795">
    <property type="entry name" value="T_Tr_GTP-bd_dom"/>
</dbReference>
<dbReference type="SUPFAM" id="SSF54211">
    <property type="entry name" value="Ribosomal protein S5 domain 2-like"/>
    <property type="match status" value="1"/>
</dbReference>
<dbReference type="SMART" id="SM00838">
    <property type="entry name" value="EFG_C"/>
    <property type="match status" value="1"/>
</dbReference>
<dbReference type="InterPro" id="IPR005517">
    <property type="entry name" value="Transl_elong_EFG/EF2_IV"/>
</dbReference>
<dbReference type="SUPFAM" id="SSF52540">
    <property type="entry name" value="P-loop containing nucleoside triphosphate hydrolases"/>
    <property type="match status" value="1"/>
</dbReference>
<dbReference type="PANTHER" id="PTHR43261">
    <property type="entry name" value="TRANSLATION ELONGATION FACTOR G-RELATED"/>
    <property type="match status" value="1"/>
</dbReference>
<comment type="caution">
    <text evidence="4">The sequence shown here is derived from an EMBL/GenBank/DDBJ whole genome shotgun (WGS) entry which is preliminary data.</text>
</comment>
<keyword evidence="5" id="KW-1185">Reference proteome</keyword>